<gene>
    <name evidence="2" type="ORF">CASFOL_031616</name>
</gene>
<dbReference type="AlphaFoldDB" id="A0ABD3C627"/>
<evidence type="ECO:0000313" key="3">
    <source>
        <dbReference type="Proteomes" id="UP001632038"/>
    </source>
</evidence>
<dbReference type="Proteomes" id="UP001632038">
    <property type="component" value="Unassembled WGS sequence"/>
</dbReference>
<protein>
    <submittedName>
        <fullName evidence="2">Uncharacterized protein</fullName>
    </submittedName>
</protein>
<evidence type="ECO:0000313" key="2">
    <source>
        <dbReference type="EMBL" id="KAL3624948.1"/>
    </source>
</evidence>
<proteinExistence type="predicted"/>
<comment type="caution">
    <text evidence="2">The sequence shown here is derived from an EMBL/GenBank/DDBJ whole genome shotgun (WGS) entry which is preliminary data.</text>
</comment>
<feature type="compositionally biased region" description="Low complexity" evidence="1">
    <location>
        <begin position="42"/>
        <end position="57"/>
    </location>
</feature>
<keyword evidence="3" id="KW-1185">Reference proteome</keyword>
<sequence length="57" mass="6384">MGMRDAIRVPWLRKTGEEDVDDEEHPSAVTQRQNIESTNGNLISLSFSSSIDSRPPL</sequence>
<evidence type="ECO:0000256" key="1">
    <source>
        <dbReference type="SAM" id="MobiDB-lite"/>
    </source>
</evidence>
<feature type="region of interest" description="Disordered" evidence="1">
    <location>
        <begin position="1"/>
        <end position="57"/>
    </location>
</feature>
<organism evidence="2 3">
    <name type="scientific">Castilleja foliolosa</name>
    <dbReference type="NCBI Taxonomy" id="1961234"/>
    <lineage>
        <taxon>Eukaryota</taxon>
        <taxon>Viridiplantae</taxon>
        <taxon>Streptophyta</taxon>
        <taxon>Embryophyta</taxon>
        <taxon>Tracheophyta</taxon>
        <taxon>Spermatophyta</taxon>
        <taxon>Magnoliopsida</taxon>
        <taxon>eudicotyledons</taxon>
        <taxon>Gunneridae</taxon>
        <taxon>Pentapetalae</taxon>
        <taxon>asterids</taxon>
        <taxon>lamiids</taxon>
        <taxon>Lamiales</taxon>
        <taxon>Orobanchaceae</taxon>
        <taxon>Pedicularideae</taxon>
        <taxon>Castillejinae</taxon>
        <taxon>Castilleja</taxon>
    </lineage>
</organism>
<accession>A0ABD3C627</accession>
<dbReference type="EMBL" id="JAVIJP010000053">
    <property type="protein sequence ID" value="KAL3624948.1"/>
    <property type="molecule type" value="Genomic_DNA"/>
</dbReference>
<feature type="compositionally biased region" description="Polar residues" evidence="1">
    <location>
        <begin position="28"/>
        <end position="41"/>
    </location>
</feature>
<reference evidence="3" key="1">
    <citation type="journal article" date="2024" name="IScience">
        <title>Strigolactones Initiate the Formation of Haustorium-like Structures in Castilleja.</title>
        <authorList>
            <person name="Buerger M."/>
            <person name="Peterson D."/>
            <person name="Chory J."/>
        </authorList>
    </citation>
    <scope>NUCLEOTIDE SEQUENCE [LARGE SCALE GENOMIC DNA]</scope>
</reference>
<name>A0ABD3C627_9LAMI</name>